<dbReference type="Gene3D" id="2.150.10.10">
    <property type="entry name" value="Serralysin-like metalloprotease, C-terminal"/>
    <property type="match status" value="3"/>
</dbReference>
<evidence type="ECO:0000313" key="4">
    <source>
        <dbReference type="EMBL" id="SHN73348.1"/>
    </source>
</evidence>
<dbReference type="GO" id="GO:0005509">
    <property type="term" value="F:calcium ion binding"/>
    <property type="evidence" value="ECO:0007669"/>
    <property type="project" value="InterPro"/>
</dbReference>
<dbReference type="GO" id="GO:0005576">
    <property type="term" value="C:extracellular region"/>
    <property type="evidence" value="ECO:0007669"/>
    <property type="project" value="UniProtKB-SubCell"/>
</dbReference>
<gene>
    <name evidence="4" type="ORF">SAMN02745728_02405</name>
</gene>
<feature type="domain" description="VWFA" evidence="3">
    <location>
        <begin position="503"/>
        <end position="702"/>
    </location>
</feature>
<feature type="non-terminal residue" evidence="4">
    <location>
        <position position="1"/>
    </location>
</feature>
<dbReference type="SUPFAM" id="SSF51120">
    <property type="entry name" value="beta-Roll"/>
    <property type="match status" value="2"/>
</dbReference>
<dbReference type="Gene3D" id="3.40.50.410">
    <property type="entry name" value="von Willebrand factor, type A domain"/>
    <property type="match status" value="1"/>
</dbReference>
<accession>A0A1M7TRQ1</accession>
<keyword evidence="5" id="KW-1185">Reference proteome</keyword>
<dbReference type="InterPro" id="IPR050557">
    <property type="entry name" value="RTX_toxin/Mannuronan_C5-epim"/>
</dbReference>
<name>A0A1M7TRQ1_9BACT</name>
<dbReference type="InterPro" id="IPR036465">
    <property type="entry name" value="vWFA_dom_sf"/>
</dbReference>
<dbReference type="Pfam" id="PF00353">
    <property type="entry name" value="HemolysinCabind"/>
    <property type="match status" value="3"/>
</dbReference>
<sequence>NVAPNTTVNDVFTYTIKDADGDWKTTTLTISTIGNSNVPEIIVSNGSNLLVHDDGLPAGTNAGDVDHGIEDTGSFIINSPDFLNTINVGGIIINITSVIGNNVTYTMNTFGENVPFGKLSITEITKSGDDYTVKYSYTLNQSTQEHTNNTAVNGRHELLNNPLNVIVSVTDSDGDTEAKSFNINIHDDAPILDFAQGHVNNQSYELGTQAGTTELKFIVEGVINKQYGADLAETVAGKEDGEHITITYNATIGGDPSGDTTKILTKEDFDSSGKAEIKTELGTIYLTLDDSNKIVYTYLAQRGSINDSEKIIISITDRDGDSAEVTLNMTLNYPVPAGITIIDEAGISTDDVMGSHHPGWFESEKTFDVSLDENTTGIRWNLSDMPDSIVADTNKDGTYEPVTWSVDPNDSNVLLGKVGSVTVIEVQPDVDTGKMTTTLNYPMGHGAVGSATDNSMGLLLPYTPITNNGDGIANNVYVIVKDDIDVPRQDVSVIEEPVSTSYNVYLVLDNSGSMYFSISEGNVFDKSDTYMAAAIDSLKALVNAYAALGGEVRFTLVEFSSSGYSGHKGIALDGATPETTLTYLNNHQTTASETTGGTDYNTALTWGQTEITNDLNTSTYQGYENKVYFISDGRPTSGNTPAGWQGFVDNLDVDVIAVGINVSDDQDAQNALNSVKNSTGEVVNVSMGVGYNDLTDALLKTLPTQLSGNLLENDINSADSPSTLQHVIVGGITYGFNSTNQTNPIIMYDADGNSATVNDQITMVVKNDGSYTLTADAGINITNDVTLKPMSYTVKDADGDLRSTNVILTLRDGQPEAFDNAPHNSNYAFILSPENILATFTVQDNWTTAGGVTWNQNYPQTSSAVSIPGATGLLNPDAKGALLTANGNITNMVKDSTDSALDTVQEVMTKAGMTGSPVNNDGAAISKEFSFTSPGVVHFNWQFQNGTRNSSYDSDGAFWVLKDTSGKIIDCGKIIQGGTSQYQSGVTSVNIPGAGNYTLVIAVVDVSGSTRGDAKLFVDDLLFANAPIFRGNIINDLSPDDYKDKLPDQAYLKKIQYNGTEYMFTSTSQTHIIDTDDGRLVINGAGVYTFTANTTDAIDNINFLYTLVDKDGDTNSANLYIRTEDHNIVGTAGVDTLMGTAGHDVMSGKAGDDILSGNDGNDVLYGGVGNDTLQGGSGNDRIYGGDGKDIIYGDAGDDILFGGNEDDTLYGGTGNDTLHGDAGNDTLQGGDGNDTLYGGDGDDILFGGEGDDNLYGGAGQDNFVWRQGDLGGVDTVYDFKIDPDGDKLNLADLFSDLEPVDLATLLGDRLEVSLNAEDNAALELTIKSATGETEQTIIVHGETQNGTSLGDAYAELMDDHEQVEMLQQMIIVNND</sequence>
<dbReference type="CDD" id="cd00198">
    <property type="entry name" value="vWFA"/>
    <property type="match status" value="1"/>
</dbReference>
<dbReference type="RefSeq" id="WP_143145581.1">
    <property type="nucleotide sequence ID" value="NZ_FRDI01000023.1"/>
</dbReference>
<dbReference type="Proteomes" id="UP000186469">
    <property type="component" value="Unassembled WGS sequence"/>
</dbReference>
<organism evidence="4 5">
    <name type="scientific">Desulfovibrio litoralis DSM 11393</name>
    <dbReference type="NCBI Taxonomy" id="1121455"/>
    <lineage>
        <taxon>Bacteria</taxon>
        <taxon>Pseudomonadati</taxon>
        <taxon>Thermodesulfobacteriota</taxon>
        <taxon>Desulfovibrionia</taxon>
        <taxon>Desulfovibrionales</taxon>
        <taxon>Desulfovibrionaceae</taxon>
        <taxon>Desulfovibrio</taxon>
    </lineage>
</organism>
<reference evidence="4 5" key="1">
    <citation type="submission" date="2016-12" db="EMBL/GenBank/DDBJ databases">
        <authorList>
            <person name="Song W.-J."/>
            <person name="Kurnit D.M."/>
        </authorList>
    </citation>
    <scope>NUCLEOTIDE SEQUENCE [LARGE SCALE GENOMIC DNA]</scope>
    <source>
        <strain evidence="4 5">DSM 11393</strain>
    </source>
</reference>
<proteinExistence type="predicted"/>
<dbReference type="SMART" id="SM00327">
    <property type="entry name" value="VWA"/>
    <property type="match status" value="1"/>
</dbReference>
<protein>
    <submittedName>
        <fullName evidence="4">Hemolysin-type calcium-binding repeat-containing protein</fullName>
    </submittedName>
</protein>
<dbReference type="PROSITE" id="PS00330">
    <property type="entry name" value="HEMOLYSIN_CALCIUM"/>
    <property type="match status" value="3"/>
</dbReference>
<dbReference type="SUPFAM" id="SSF53300">
    <property type="entry name" value="vWA-like"/>
    <property type="match status" value="1"/>
</dbReference>
<dbReference type="PANTHER" id="PTHR38340">
    <property type="entry name" value="S-LAYER PROTEIN"/>
    <property type="match status" value="1"/>
</dbReference>
<evidence type="ECO:0000256" key="2">
    <source>
        <dbReference type="ARBA" id="ARBA00022525"/>
    </source>
</evidence>
<dbReference type="InterPro" id="IPR001343">
    <property type="entry name" value="Hemolysn_Ca-bd"/>
</dbReference>
<dbReference type="InterPro" id="IPR002035">
    <property type="entry name" value="VWF_A"/>
</dbReference>
<comment type="subcellular location">
    <subcellularLocation>
        <location evidence="1">Secreted</location>
    </subcellularLocation>
</comment>
<dbReference type="PRINTS" id="PR00313">
    <property type="entry name" value="CABNDNGRPT"/>
</dbReference>
<dbReference type="STRING" id="1121455.SAMN02745728_02405"/>
<evidence type="ECO:0000313" key="5">
    <source>
        <dbReference type="Proteomes" id="UP000186469"/>
    </source>
</evidence>
<dbReference type="PANTHER" id="PTHR38340:SF1">
    <property type="entry name" value="S-LAYER PROTEIN"/>
    <property type="match status" value="1"/>
</dbReference>
<evidence type="ECO:0000259" key="3">
    <source>
        <dbReference type="PROSITE" id="PS50234"/>
    </source>
</evidence>
<evidence type="ECO:0000256" key="1">
    <source>
        <dbReference type="ARBA" id="ARBA00004613"/>
    </source>
</evidence>
<keyword evidence="2" id="KW-0964">Secreted</keyword>
<dbReference type="InterPro" id="IPR011049">
    <property type="entry name" value="Serralysin-like_metalloprot_C"/>
</dbReference>
<dbReference type="EMBL" id="FRDI01000023">
    <property type="protein sequence ID" value="SHN73348.1"/>
    <property type="molecule type" value="Genomic_DNA"/>
</dbReference>
<dbReference type="InterPro" id="IPR018511">
    <property type="entry name" value="Hemolysin-typ_Ca-bd_CS"/>
</dbReference>
<dbReference type="Pfam" id="PF00092">
    <property type="entry name" value="VWA"/>
    <property type="match status" value="1"/>
</dbReference>
<dbReference type="OrthoDB" id="5459075at2"/>
<dbReference type="PROSITE" id="PS50234">
    <property type="entry name" value="VWFA"/>
    <property type="match status" value="1"/>
</dbReference>